<evidence type="ECO:0000313" key="4">
    <source>
        <dbReference type="Proteomes" id="UP000011135"/>
    </source>
</evidence>
<accession>L8JSU8</accession>
<dbReference type="EMBL" id="AMZN01000031">
    <property type="protein sequence ID" value="ELR71930.1"/>
    <property type="molecule type" value="Genomic_DNA"/>
</dbReference>
<proteinExistence type="inferred from homology"/>
<feature type="domain" description="UspA" evidence="2">
    <location>
        <begin position="133"/>
        <end position="254"/>
    </location>
</feature>
<dbReference type="CDD" id="cd00293">
    <property type="entry name" value="USP-like"/>
    <property type="match status" value="2"/>
</dbReference>
<dbReference type="Proteomes" id="UP000011135">
    <property type="component" value="Unassembled WGS sequence"/>
</dbReference>
<comment type="similarity">
    <text evidence="1">Belongs to the universal stress protein A family.</text>
</comment>
<gene>
    <name evidence="3" type="ORF">C900_02169</name>
</gene>
<dbReference type="InterPro" id="IPR006016">
    <property type="entry name" value="UspA"/>
</dbReference>
<dbReference type="PANTHER" id="PTHR46268:SF6">
    <property type="entry name" value="UNIVERSAL STRESS PROTEIN UP12"/>
    <property type="match status" value="1"/>
</dbReference>
<sequence>MEMVARAKAEVVVLHAAYVPVLYDPGYAGGTPLAYDISFLNRIEEDTKRGYEKMKNESGVRGVSVSLDIVHDNLISAIQHHVDRKQTDLIIMGTSGASGIREVFIGSNTEKIVRFAQAPVLAVHKAPPVSSIKKILLPTTLRLDQTDFMNKVKELQEFFGATLHVLLVNTASHFRTDKDAVAALEEFAKHYHLKNHTLHFKSYDNEEDGIIDFTYKEGIDLIAMATHARKGLARLFTGSITEDVVNHISAPVWTYNKI</sequence>
<evidence type="ECO:0000256" key="1">
    <source>
        <dbReference type="ARBA" id="ARBA00008791"/>
    </source>
</evidence>
<dbReference type="Gene3D" id="3.40.50.620">
    <property type="entry name" value="HUPs"/>
    <property type="match status" value="2"/>
</dbReference>
<comment type="caution">
    <text evidence="3">The sequence shown here is derived from an EMBL/GenBank/DDBJ whole genome shotgun (WGS) entry which is preliminary data.</text>
</comment>
<dbReference type="PANTHER" id="PTHR46268">
    <property type="entry name" value="STRESS RESPONSE PROTEIN NHAX"/>
    <property type="match status" value="1"/>
</dbReference>
<reference evidence="3 4" key="1">
    <citation type="submission" date="2012-12" db="EMBL/GenBank/DDBJ databases">
        <title>Genome assembly of Fulvivirga imtechensis AK7.</title>
        <authorList>
            <person name="Nupur N."/>
            <person name="Khatri I."/>
            <person name="Kumar R."/>
            <person name="Subramanian S."/>
            <person name="Pinnaka A."/>
        </authorList>
    </citation>
    <scope>NUCLEOTIDE SEQUENCE [LARGE SCALE GENOMIC DNA]</scope>
    <source>
        <strain evidence="3 4">AK7</strain>
    </source>
</reference>
<dbReference type="STRING" id="1237149.C900_02169"/>
<dbReference type="AlphaFoldDB" id="L8JSU8"/>
<dbReference type="InterPro" id="IPR014729">
    <property type="entry name" value="Rossmann-like_a/b/a_fold"/>
</dbReference>
<evidence type="ECO:0000313" key="3">
    <source>
        <dbReference type="EMBL" id="ELR71930.1"/>
    </source>
</evidence>
<dbReference type="Pfam" id="PF00582">
    <property type="entry name" value="Usp"/>
    <property type="match status" value="2"/>
</dbReference>
<feature type="domain" description="UspA" evidence="2">
    <location>
        <begin position="3"/>
        <end position="124"/>
    </location>
</feature>
<dbReference type="eggNOG" id="COG0589">
    <property type="taxonomic scope" value="Bacteria"/>
</dbReference>
<evidence type="ECO:0000259" key="2">
    <source>
        <dbReference type="Pfam" id="PF00582"/>
    </source>
</evidence>
<protein>
    <submittedName>
        <fullName evidence="3">Universal stress protein family</fullName>
    </submittedName>
</protein>
<dbReference type="PATRIC" id="fig|1237149.3.peg.2036"/>
<dbReference type="PRINTS" id="PR01438">
    <property type="entry name" value="UNVRSLSTRESS"/>
</dbReference>
<dbReference type="SUPFAM" id="SSF52402">
    <property type="entry name" value="Adenine nucleotide alpha hydrolases-like"/>
    <property type="match status" value="2"/>
</dbReference>
<name>L8JSU8_9BACT</name>
<keyword evidence="4" id="KW-1185">Reference proteome</keyword>
<dbReference type="InterPro" id="IPR006015">
    <property type="entry name" value="Universal_stress_UspA"/>
</dbReference>
<organism evidence="3 4">
    <name type="scientific">Fulvivirga imtechensis AK7</name>
    <dbReference type="NCBI Taxonomy" id="1237149"/>
    <lineage>
        <taxon>Bacteria</taxon>
        <taxon>Pseudomonadati</taxon>
        <taxon>Bacteroidota</taxon>
        <taxon>Cytophagia</taxon>
        <taxon>Cytophagales</taxon>
        <taxon>Fulvivirgaceae</taxon>
        <taxon>Fulvivirga</taxon>
    </lineage>
</organism>